<dbReference type="PaxDb" id="67767-A0A0J7JY62"/>
<dbReference type="OrthoDB" id="1552at2759"/>
<dbReference type="Gene3D" id="3.30.1490.20">
    <property type="entry name" value="ATP-grasp fold, A domain"/>
    <property type="match status" value="1"/>
</dbReference>
<dbReference type="GO" id="GO:0006099">
    <property type="term" value="P:tricarboxylic acid cycle"/>
    <property type="evidence" value="ECO:0007669"/>
    <property type="project" value="UniProtKB-UniPathway"/>
</dbReference>
<dbReference type="STRING" id="67767.A0A0J7JY62"/>
<evidence type="ECO:0000256" key="3">
    <source>
        <dbReference type="PROSITE-ProRule" id="PRU00409"/>
    </source>
</evidence>
<dbReference type="Pfam" id="PF08442">
    <property type="entry name" value="ATP-grasp_2"/>
    <property type="match status" value="1"/>
</dbReference>
<dbReference type="InterPro" id="IPR013815">
    <property type="entry name" value="ATP_grasp_subdomain_1"/>
</dbReference>
<dbReference type="PROSITE" id="PS50975">
    <property type="entry name" value="ATP_GRASP"/>
    <property type="match status" value="1"/>
</dbReference>
<protein>
    <submittedName>
        <fullName evidence="5">Succinyl-ligase</fullName>
    </submittedName>
</protein>
<feature type="non-terminal residue" evidence="5">
    <location>
        <position position="1"/>
    </location>
</feature>
<dbReference type="Proteomes" id="UP000036403">
    <property type="component" value="Unassembled WGS sequence"/>
</dbReference>
<evidence type="ECO:0000313" key="5">
    <source>
        <dbReference type="EMBL" id="KMQ83032.1"/>
    </source>
</evidence>
<dbReference type="InterPro" id="IPR013650">
    <property type="entry name" value="ATP-grasp_succ-CoA_synth-type"/>
</dbReference>
<evidence type="ECO:0000313" key="6">
    <source>
        <dbReference type="Proteomes" id="UP000036403"/>
    </source>
</evidence>
<dbReference type="GO" id="GO:0005524">
    <property type="term" value="F:ATP binding"/>
    <property type="evidence" value="ECO:0007669"/>
    <property type="project" value="UniProtKB-UniRule"/>
</dbReference>
<reference evidence="5 6" key="1">
    <citation type="submission" date="2015-04" db="EMBL/GenBank/DDBJ databases">
        <title>Lasius niger genome sequencing.</title>
        <authorList>
            <person name="Konorov E.A."/>
            <person name="Nikitin M.A."/>
            <person name="Kirill M.V."/>
            <person name="Chang P."/>
        </authorList>
    </citation>
    <scope>NUCLEOTIDE SEQUENCE [LARGE SCALE GENOMIC DNA]</scope>
    <source>
        <tissue evidence="5">Whole</tissue>
    </source>
</reference>
<accession>A0A0J7JY62</accession>
<keyword evidence="6" id="KW-1185">Reference proteome</keyword>
<dbReference type="GO" id="GO:0042709">
    <property type="term" value="C:succinate-CoA ligase complex"/>
    <property type="evidence" value="ECO:0007669"/>
    <property type="project" value="TreeGrafter"/>
</dbReference>
<dbReference type="Gene3D" id="3.30.470.20">
    <property type="entry name" value="ATP-grasp fold, B domain"/>
    <property type="match status" value="1"/>
</dbReference>
<feature type="domain" description="ATP-grasp" evidence="4">
    <location>
        <begin position="24"/>
        <end position="70"/>
    </location>
</feature>
<dbReference type="EMBL" id="LBMM01021660">
    <property type="protein sequence ID" value="KMQ83032.1"/>
    <property type="molecule type" value="Genomic_DNA"/>
</dbReference>
<dbReference type="SUPFAM" id="SSF56059">
    <property type="entry name" value="Glutathione synthetase ATP-binding domain-like"/>
    <property type="match status" value="1"/>
</dbReference>
<sequence length="87" mass="9197">ILACKTNLAKQPARNLNVHEHISYSLLNEAGVPTPKFGVAKTADEAAKLAINLKTKDIVLKAQVLAGGRGKGHFKGTNVSGVKMCET</sequence>
<dbReference type="PANTHER" id="PTHR11815">
    <property type="entry name" value="SUCCINYL-COA SYNTHETASE BETA CHAIN"/>
    <property type="match status" value="1"/>
</dbReference>
<keyword evidence="1" id="KW-0816">Tricarboxylic acid cycle</keyword>
<dbReference type="GO" id="GO:0004775">
    <property type="term" value="F:succinate-CoA ligase (ADP-forming) activity"/>
    <property type="evidence" value="ECO:0007669"/>
    <property type="project" value="TreeGrafter"/>
</dbReference>
<gene>
    <name evidence="5" type="ORF">RF55_21140</name>
</gene>
<dbReference type="UniPathway" id="UPA00223">
    <property type="reaction ID" value="UER00999"/>
</dbReference>
<evidence type="ECO:0000259" key="4">
    <source>
        <dbReference type="PROSITE" id="PS50975"/>
    </source>
</evidence>
<comment type="caution">
    <text evidence="5">The sequence shown here is derived from an EMBL/GenBank/DDBJ whole genome shotgun (WGS) entry which is preliminary data.</text>
</comment>
<evidence type="ECO:0000256" key="2">
    <source>
        <dbReference type="ARBA" id="ARBA00022840"/>
    </source>
</evidence>
<dbReference type="PANTHER" id="PTHR11815:SF1">
    <property type="entry name" value="SUCCINATE--COA LIGASE [ADP-FORMING] SUBUNIT BETA, MITOCHONDRIAL"/>
    <property type="match status" value="1"/>
</dbReference>
<dbReference type="AlphaFoldDB" id="A0A0J7JY62"/>
<organism evidence="5 6">
    <name type="scientific">Lasius niger</name>
    <name type="common">Black garden ant</name>
    <dbReference type="NCBI Taxonomy" id="67767"/>
    <lineage>
        <taxon>Eukaryota</taxon>
        <taxon>Metazoa</taxon>
        <taxon>Ecdysozoa</taxon>
        <taxon>Arthropoda</taxon>
        <taxon>Hexapoda</taxon>
        <taxon>Insecta</taxon>
        <taxon>Pterygota</taxon>
        <taxon>Neoptera</taxon>
        <taxon>Endopterygota</taxon>
        <taxon>Hymenoptera</taxon>
        <taxon>Apocrita</taxon>
        <taxon>Aculeata</taxon>
        <taxon>Formicoidea</taxon>
        <taxon>Formicidae</taxon>
        <taxon>Formicinae</taxon>
        <taxon>Lasius</taxon>
        <taxon>Lasius</taxon>
    </lineage>
</organism>
<evidence type="ECO:0000256" key="1">
    <source>
        <dbReference type="ARBA" id="ARBA00022532"/>
    </source>
</evidence>
<proteinExistence type="predicted"/>
<keyword evidence="2 3" id="KW-0067">ATP-binding</keyword>
<keyword evidence="3" id="KW-0547">Nucleotide-binding</keyword>
<keyword evidence="5" id="KW-0436">Ligase</keyword>
<dbReference type="GO" id="GO:0005739">
    <property type="term" value="C:mitochondrion"/>
    <property type="evidence" value="ECO:0007669"/>
    <property type="project" value="TreeGrafter"/>
</dbReference>
<name>A0A0J7JY62_LASNI</name>
<dbReference type="GO" id="GO:0046872">
    <property type="term" value="F:metal ion binding"/>
    <property type="evidence" value="ECO:0007669"/>
    <property type="project" value="InterPro"/>
</dbReference>
<dbReference type="InterPro" id="IPR011761">
    <property type="entry name" value="ATP-grasp"/>
</dbReference>
<dbReference type="GO" id="GO:0006104">
    <property type="term" value="P:succinyl-CoA metabolic process"/>
    <property type="evidence" value="ECO:0007669"/>
    <property type="project" value="TreeGrafter"/>
</dbReference>